<evidence type="ECO:0000313" key="2">
    <source>
        <dbReference type="Proteomes" id="UP000319411"/>
    </source>
</evidence>
<dbReference type="AlphaFoldDB" id="A0A518X9M3"/>
<proteinExistence type="predicted"/>
<dbReference type="Proteomes" id="UP000319411">
    <property type="component" value="Chromosome"/>
</dbReference>
<evidence type="ECO:0000313" key="1">
    <source>
        <dbReference type="EMBL" id="QDY40890.1"/>
    </source>
</evidence>
<reference evidence="1 2" key="1">
    <citation type="submission" date="2018-10" db="EMBL/GenBank/DDBJ databases">
        <title>Genome Sequencing of Pantoea dispersa DSM 32899.</title>
        <authorList>
            <person name="Nawrath M."/>
            <person name="Ottenheim C."/>
            <person name="Wilm A."/>
            <person name="Zimmermann W."/>
            <person name="Wu J.C."/>
        </authorList>
    </citation>
    <scope>NUCLEOTIDE SEQUENCE [LARGE SCALE GENOMIC DNA]</scope>
    <source>
        <strain evidence="1 2">DSM 32899</strain>
    </source>
</reference>
<name>A0A518X9M3_9GAMM</name>
<keyword evidence="2" id="KW-1185">Reference proteome</keyword>
<gene>
    <name evidence="1" type="ORF">D8B20_02760</name>
</gene>
<protein>
    <submittedName>
        <fullName evidence="1">Uncharacterized protein</fullName>
    </submittedName>
</protein>
<dbReference type="KEGG" id="pdis:D8B20_02760"/>
<organism evidence="1 2">
    <name type="scientific">Candidatus Pantoea soli</name>
    <dbReference type="NCBI Taxonomy" id="3098669"/>
    <lineage>
        <taxon>Bacteria</taxon>
        <taxon>Pseudomonadati</taxon>
        <taxon>Pseudomonadota</taxon>
        <taxon>Gammaproteobacteria</taxon>
        <taxon>Enterobacterales</taxon>
        <taxon>Erwiniaceae</taxon>
        <taxon>Pantoea</taxon>
    </lineage>
</organism>
<sequence length="59" mass="6997">MKVIFSEGDYKIDVERYFVVTDLINSNETESLKKISSEIRMNYAIFKDKEISKKDFNLI</sequence>
<dbReference type="EMBL" id="CP032702">
    <property type="protein sequence ID" value="QDY40890.1"/>
    <property type="molecule type" value="Genomic_DNA"/>
</dbReference>
<accession>A0A518X9M3</accession>